<evidence type="ECO:0000313" key="2">
    <source>
        <dbReference type="EMBL" id="TFB88279.1"/>
    </source>
</evidence>
<evidence type="ECO:0000313" key="3">
    <source>
        <dbReference type="Proteomes" id="UP000297608"/>
    </source>
</evidence>
<feature type="transmembrane region" description="Helical" evidence="1">
    <location>
        <begin position="144"/>
        <end position="162"/>
    </location>
</feature>
<organism evidence="2 3">
    <name type="scientific">Cryobacterium algoricola</name>
    <dbReference type="NCBI Taxonomy" id="1259183"/>
    <lineage>
        <taxon>Bacteria</taxon>
        <taxon>Bacillati</taxon>
        <taxon>Actinomycetota</taxon>
        <taxon>Actinomycetes</taxon>
        <taxon>Micrococcales</taxon>
        <taxon>Microbacteriaceae</taxon>
        <taxon>Cryobacterium</taxon>
    </lineage>
</organism>
<protein>
    <recommendedName>
        <fullName evidence="4">Transposase DDE domain-containing protein</fullName>
    </recommendedName>
</protein>
<keyword evidence="1" id="KW-1133">Transmembrane helix</keyword>
<name>A0ABY2IEQ4_9MICO</name>
<keyword evidence="3" id="KW-1185">Reference proteome</keyword>
<proteinExistence type="predicted"/>
<sequence length="219" mass="23945">MEPVSLDVWFALAYGGFLLLVAHVLDVLARRTAAATTSARSGGFEYHEGHDAWTCSEDQWLWPISFDPENRVTRYRASPTVCNPCPVKDNCTPSHAGREVVRNIDSWPSSEAERFHRGIACAVVVLGVVWPIAVMFQGRTGLELAILGVSSAIIAAGSWPLWSHLRRAPARFPDHLTALGLEDNEDQRAAISASELARRSGYGSIRKTGPRAVPGKDAR</sequence>
<reference evidence="2 3" key="1">
    <citation type="submission" date="2019-03" db="EMBL/GenBank/DDBJ databases">
        <title>Genomics of glacier-inhabiting Cryobacterium strains.</title>
        <authorList>
            <person name="Liu Q."/>
            <person name="Xin Y.-H."/>
        </authorList>
    </citation>
    <scope>NUCLEOTIDE SEQUENCE [LARGE SCALE GENOMIC DNA]</scope>
    <source>
        <strain evidence="2 3">MDB2-B</strain>
    </source>
</reference>
<keyword evidence="1" id="KW-0472">Membrane</keyword>
<dbReference type="RefSeq" id="WP_134533601.1">
    <property type="nucleotide sequence ID" value="NZ_SOFG01000009.1"/>
</dbReference>
<keyword evidence="1" id="KW-0812">Transmembrane</keyword>
<evidence type="ECO:0008006" key="4">
    <source>
        <dbReference type="Google" id="ProtNLM"/>
    </source>
</evidence>
<dbReference type="EMBL" id="SOFG01000009">
    <property type="protein sequence ID" value="TFB88279.1"/>
    <property type="molecule type" value="Genomic_DNA"/>
</dbReference>
<feature type="transmembrane region" description="Helical" evidence="1">
    <location>
        <begin position="6"/>
        <end position="25"/>
    </location>
</feature>
<evidence type="ECO:0000256" key="1">
    <source>
        <dbReference type="SAM" id="Phobius"/>
    </source>
</evidence>
<gene>
    <name evidence="2" type="ORF">E3O44_06335</name>
</gene>
<comment type="caution">
    <text evidence="2">The sequence shown here is derived from an EMBL/GenBank/DDBJ whole genome shotgun (WGS) entry which is preliminary data.</text>
</comment>
<dbReference type="Proteomes" id="UP000297608">
    <property type="component" value="Unassembled WGS sequence"/>
</dbReference>
<feature type="transmembrane region" description="Helical" evidence="1">
    <location>
        <begin position="119"/>
        <end position="138"/>
    </location>
</feature>
<accession>A0ABY2IEQ4</accession>